<evidence type="ECO:0000256" key="3">
    <source>
        <dbReference type="ARBA" id="ARBA00022519"/>
    </source>
</evidence>
<keyword evidence="7 9" id="KW-0472">Membrane</keyword>
<evidence type="ECO:0000256" key="7">
    <source>
        <dbReference type="ARBA" id="ARBA00023136"/>
    </source>
</evidence>
<keyword evidence="8 9" id="KW-0131">Cell cycle</keyword>
<evidence type="ECO:0000256" key="9">
    <source>
        <dbReference type="HAMAP-Rule" id="MF_00911"/>
    </source>
</evidence>
<dbReference type="Proteomes" id="UP000198824">
    <property type="component" value="Unassembled WGS sequence"/>
</dbReference>
<dbReference type="Gene3D" id="3.10.20.310">
    <property type="entry name" value="membrane protein fhac"/>
    <property type="match status" value="1"/>
</dbReference>
<protein>
    <recommendedName>
        <fullName evidence="9">Cell division protein FtsQ</fullName>
    </recommendedName>
</protein>
<dbReference type="PANTHER" id="PTHR35851:SF1">
    <property type="entry name" value="CELL DIVISION PROTEIN FTSQ"/>
    <property type="match status" value="1"/>
</dbReference>
<dbReference type="GO" id="GO:0032153">
    <property type="term" value="C:cell division site"/>
    <property type="evidence" value="ECO:0007669"/>
    <property type="project" value="UniProtKB-UniRule"/>
</dbReference>
<evidence type="ECO:0000259" key="11">
    <source>
        <dbReference type="PROSITE" id="PS51779"/>
    </source>
</evidence>
<evidence type="ECO:0000313" key="12">
    <source>
        <dbReference type="EMBL" id="SFS11325.1"/>
    </source>
</evidence>
<keyword evidence="2 9" id="KW-1003">Cell membrane</keyword>
<evidence type="ECO:0000256" key="5">
    <source>
        <dbReference type="ARBA" id="ARBA00022692"/>
    </source>
</evidence>
<evidence type="ECO:0000256" key="6">
    <source>
        <dbReference type="ARBA" id="ARBA00022989"/>
    </source>
</evidence>
<dbReference type="EMBL" id="FOZG01000003">
    <property type="protein sequence ID" value="SFS11325.1"/>
    <property type="molecule type" value="Genomic_DNA"/>
</dbReference>
<dbReference type="InterPro" id="IPR045335">
    <property type="entry name" value="FtsQ_C_sf"/>
</dbReference>
<keyword evidence="5 9" id="KW-0812">Transmembrane</keyword>
<comment type="similarity">
    <text evidence="9">Belongs to the FtsQ/DivIB family. FtsQ subfamily.</text>
</comment>
<evidence type="ECO:0000256" key="2">
    <source>
        <dbReference type="ARBA" id="ARBA00022475"/>
    </source>
</evidence>
<keyword evidence="6 9" id="KW-1133">Transmembrane helix</keyword>
<dbReference type="HAMAP" id="MF_00911">
    <property type="entry name" value="FtsQ_subfam"/>
    <property type="match status" value="1"/>
</dbReference>
<dbReference type="STRING" id="1166337.SAMN05192580_3563"/>
<evidence type="ECO:0000256" key="1">
    <source>
        <dbReference type="ARBA" id="ARBA00004370"/>
    </source>
</evidence>
<dbReference type="Gene3D" id="3.40.50.11690">
    <property type="entry name" value="Cell division protein FtsQ/DivIB"/>
    <property type="match status" value="1"/>
</dbReference>
<dbReference type="GO" id="GO:0043093">
    <property type="term" value="P:FtsZ-dependent cytokinesis"/>
    <property type="evidence" value="ECO:0007669"/>
    <property type="project" value="UniProtKB-UniRule"/>
</dbReference>
<reference evidence="12 13" key="1">
    <citation type="submission" date="2016-10" db="EMBL/GenBank/DDBJ databases">
        <authorList>
            <person name="de Groot N.N."/>
        </authorList>
    </citation>
    <scope>NUCLEOTIDE SEQUENCE [LARGE SCALE GENOMIC DNA]</scope>
    <source>
        <strain evidence="12 13">S5-249</strain>
    </source>
</reference>
<dbReference type="InterPro" id="IPR013685">
    <property type="entry name" value="POTRA_FtsQ_type"/>
</dbReference>
<evidence type="ECO:0000256" key="8">
    <source>
        <dbReference type="ARBA" id="ARBA00023306"/>
    </source>
</evidence>
<keyword evidence="4 9" id="KW-0132">Cell division</keyword>
<name>A0A1I6M6F7_9SPHN</name>
<dbReference type="OrthoDB" id="9783091at2"/>
<evidence type="ECO:0000256" key="4">
    <source>
        <dbReference type="ARBA" id="ARBA00022618"/>
    </source>
</evidence>
<feature type="domain" description="POTRA" evidence="11">
    <location>
        <begin position="92"/>
        <end position="160"/>
    </location>
</feature>
<dbReference type="Pfam" id="PF03799">
    <property type="entry name" value="FtsQ_DivIB_C"/>
    <property type="match status" value="1"/>
</dbReference>
<accession>A0A1I6M6F7</accession>
<proteinExistence type="inferred from homology"/>
<dbReference type="PROSITE" id="PS51779">
    <property type="entry name" value="POTRA"/>
    <property type="match status" value="1"/>
</dbReference>
<dbReference type="AlphaFoldDB" id="A0A1I6M6F7"/>
<dbReference type="InterPro" id="IPR034746">
    <property type="entry name" value="POTRA"/>
</dbReference>
<evidence type="ECO:0000256" key="10">
    <source>
        <dbReference type="SAM" id="MobiDB-lite"/>
    </source>
</evidence>
<comment type="function">
    <text evidence="9">Essential cell division protein.</text>
</comment>
<evidence type="ECO:0000313" key="13">
    <source>
        <dbReference type="Proteomes" id="UP000198824"/>
    </source>
</evidence>
<dbReference type="GO" id="GO:0005886">
    <property type="term" value="C:plasma membrane"/>
    <property type="evidence" value="ECO:0007669"/>
    <property type="project" value="UniProtKB-SubCell"/>
</dbReference>
<gene>
    <name evidence="9" type="primary">ftsQ</name>
    <name evidence="12" type="ORF">SAMN05192580_3563</name>
</gene>
<dbReference type="InterPro" id="IPR026579">
    <property type="entry name" value="FtsQ"/>
</dbReference>
<dbReference type="Pfam" id="PF08478">
    <property type="entry name" value="POTRA_1"/>
    <property type="match status" value="1"/>
</dbReference>
<dbReference type="PANTHER" id="PTHR35851">
    <property type="entry name" value="CELL DIVISION PROTEIN FTSQ"/>
    <property type="match status" value="1"/>
</dbReference>
<keyword evidence="3 9" id="KW-0997">Cell inner membrane</keyword>
<comment type="subcellular location">
    <subcellularLocation>
        <location evidence="9">Cell inner membrane</location>
        <topology evidence="9">Single-pass type II membrane protein</topology>
    </subcellularLocation>
    <subcellularLocation>
        <location evidence="1">Membrane</location>
    </subcellularLocation>
    <text evidence="9">Localizes to the division septum.</text>
</comment>
<dbReference type="RefSeq" id="WP_093316641.1">
    <property type="nucleotide sequence ID" value="NZ_FOZG01000003.1"/>
</dbReference>
<sequence>MTAKATIRRSNVARNRPRTVQRGRGRPAVKRAPSALARAVAAMPVPAAALKRAAGIGLWLLLFGGLIAGILAMKLPQMVGVELGEALGRAGFRVRTIEIRGIDAMDRGAVYAAAADQKSRAMPLVDLEEIRTRLMRYGWIADARVSRRLPDTLVVDIVERRPAAVWQHQRRLTLIDRDGRVIAPVALTELPSLPLVIGPGANLHVTGLNQLVATQPAIRPVLAGATWVGDRRWDLRFLSGETLALPEGQEASLRALAEFVRLDGKARLLGQGFVRFDMRVPDKFVVRVTREPGHRVADDAARPLVKPADSI</sequence>
<feature type="transmembrane region" description="Helical" evidence="9">
    <location>
        <begin position="53"/>
        <end position="73"/>
    </location>
</feature>
<feature type="region of interest" description="Disordered" evidence="10">
    <location>
        <begin position="1"/>
        <end position="28"/>
    </location>
</feature>
<dbReference type="GO" id="GO:0090529">
    <property type="term" value="P:cell septum assembly"/>
    <property type="evidence" value="ECO:0007669"/>
    <property type="project" value="InterPro"/>
</dbReference>
<keyword evidence="13" id="KW-1185">Reference proteome</keyword>
<organism evidence="12 13">
    <name type="scientific">Sphingomonas jatrophae</name>
    <dbReference type="NCBI Taxonomy" id="1166337"/>
    <lineage>
        <taxon>Bacteria</taxon>
        <taxon>Pseudomonadati</taxon>
        <taxon>Pseudomonadota</taxon>
        <taxon>Alphaproteobacteria</taxon>
        <taxon>Sphingomonadales</taxon>
        <taxon>Sphingomonadaceae</taxon>
        <taxon>Sphingomonas</taxon>
    </lineage>
</organism>
<feature type="compositionally biased region" description="Basic residues" evidence="10">
    <location>
        <begin position="15"/>
        <end position="28"/>
    </location>
</feature>
<dbReference type="InterPro" id="IPR005548">
    <property type="entry name" value="Cell_div_FtsQ/DivIB_C"/>
</dbReference>